<name>A0AAW3GNT9_STRSZ</name>
<evidence type="ECO:0000313" key="4">
    <source>
        <dbReference type="EMBL" id="KIS18929.1"/>
    </source>
</evidence>
<organism evidence="4 5">
    <name type="scientific">Streptococcus equi subsp. zooepidemicus Sz4is</name>
    <dbReference type="NCBI Taxonomy" id="1381082"/>
    <lineage>
        <taxon>Bacteria</taxon>
        <taxon>Bacillati</taxon>
        <taxon>Bacillota</taxon>
        <taxon>Bacilli</taxon>
        <taxon>Lactobacillales</taxon>
        <taxon>Streptococcaceae</taxon>
        <taxon>Streptococcus</taxon>
    </lineage>
</organism>
<dbReference type="Proteomes" id="UP000032278">
    <property type="component" value="Unassembled WGS sequence"/>
</dbReference>
<keyword evidence="2" id="KW-0732">Signal</keyword>
<accession>A0AAW3GNT9</accession>
<dbReference type="Gene3D" id="3.90.1720.10">
    <property type="entry name" value="endopeptidase domain like (from Nostoc punctiforme)"/>
    <property type="match status" value="1"/>
</dbReference>
<protein>
    <submittedName>
        <fullName evidence="4">Amidase</fullName>
    </submittedName>
</protein>
<sequence>MRKDKLLRMVMLMTLLAPHLETARVLAEDTGAEVSQISATANEAVVAQTGESTSTAAATSATDNSSSTTETTPNSGEPGATGSSSNTASSGAASSSTGQPTPASPEVSPQPASEAVAQGAQPALNIVPAAPTVDLSLTLALPSVNTYAAYVTHWSGQSAYTHNLLSRRYGIKAEQLDSFLKSTKIKYDEKRINGAALLQWEKKSGLDVRAIVAIAMTESELGTKGNATLLGSNMFGYALFDLDSKKPNQFNDELAIVKLTQETIIKNSNLNFEQQDQKADKFAKKQLNFASDGGLYFTDTNGIGKRRAKIMEELDAWIDQHGGTPEIPAELKIQSSSSFAVVPTGYKLSKSYDILSYQASSYAWGQCTWYVYNRAKELGYQFDSFMGNGGDWRFKSGYSISKEPKVGYAVSFAPGQAGADGLYGHVSIVEDVRKDGSILISESNCLGLGQISYRTFTAEQANQLTYVVGKS</sequence>
<evidence type="ECO:0000256" key="2">
    <source>
        <dbReference type="SAM" id="SignalP"/>
    </source>
</evidence>
<feature type="chain" id="PRO_5043711047" evidence="2">
    <location>
        <begin position="28"/>
        <end position="471"/>
    </location>
</feature>
<proteinExistence type="predicted"/>
<dbReference type="RefSeq" id="WP_012515022.1">
    <property type="nucleotide sequence ID" value="NZ_JAUE01000018.1"/>
</dbReference>
<comment type="caution">
    <text evidence="4">The sequence shown here is derived from an EMBL/GenBank/DDBJ whole genome shotgun (WGS) entry which is preliminary data.</text>
</comment>
<evidence type="ECO:0000259" key="3">
    <source>
        <dbReference type="PROSITE" id="PS50911"/>
    </source>
</evidence>
<dbReference type="InterPro" id="IPR038765">
    <property type="entry name" value="Papain-like_cys_pep_sf"/>
</dbReference>
<dbReference type="Pfam" id="PF05257">
    <property type="entry name" value="CHAP"/>
    <property type="match status" value="1"/>
</dbReference>
<dbReference type="PROSITE" id="PS50911">
    <property type="entry name" value="CHAP"/>
    <property type="match status" value="1"/>
</dbReference>
<feature type="compositionally biased region" description="Low complexity" evidence="1">
    <location>
        <begin position="49"/>
        <end position="98"/>
    </location>
</feature>
<feature type="domain" description="Peptidase C51" evidence="3">
    <location>
        <begin position="342"/>
        <end position="468"/>
    </location>
</feature>
<dbReference type="AlphaFoldDB" id="A0AAW3GNT9"/>
<dbReference type="InterPro" id="IPR007921">
    <property type="entry name" value="CHAP_dom"/>
</dbReference>
<feature type="region of interest" description="Disordered" evidence="1">
    <location>
        <begin position="48"/>
        <end position="116"/>
    </location>
</feature>
<feature type="signal peptide" evidence="2">
    <location>
        <begin position="1"/>
        <end position="27"/>
    </location>
</feature>
<dbReference type="EMBL" id="JAUE01000018">
    <property type="protein sequence ID" value="KIS18929.1"/>
    <property type="molecule type" value="Genomic_DNA"/>
</dbReference>
<reference evidence="4 5" key="1">
    <citation type="submission" date="2013-11" db="EMBL/GenBank/DDBJ databases">
        <authorList>
            <person name="da Piedade I."/>
            <person name="Tang M.H.E."/>
            <person name="Bojesen A.M."/>
        </authorList>
    </citation>
    <scope>NUCLEOTIDE SEQUENCE [LARGE SCALE GENOMIC DNA]</scope>
    <source>
        <strain evidence="4 5">Sz4is</strain>
    </source>
</reference>
<evidence type="ECO:0000256" key="1">
    <source>
        <dbReference type="SAM" id="MobiDB-lite"/>
    </source>
</evidence>
<dbReference type="SUPFAM" id="SSF54001">
    <property type="entry name" value="Cysteine proteinases"/>
    <property type="match status" value="1"/>
</dbReference>
<gene>
    <name evidence="4" type="ORF">AT55_01818</name>
</gene>
<evidence type="ECO:0000313" key="5">
    <source>
        <dbReference type="Proteomes" id="UP000032278"/>
    </source>
</evidence>